<gene>
    <name evidence="5" type="ORF">CRV06_10965</name>
</gene>
<proteinExistence type="inferred from homology"/>
<dbReference type="Proteomes" id="UP000290191">
    <property type="component" value="Unassembled WGS sequence"/>
</dbReference>
<dbReference type="InterPro" id="IPR011330">
    <property type="entry name" value="Glyco_hydro/deAcase_b/a-brl"/>
</dbReference>
<keyword evidence="2 3" id="KW-0119">Carbohydrate metabolism</keyword>
<dbReference type="PANTHER" id="PTHR36306">
    <property type="entry name" value="ALPHA-AMYLASE-RELATED-RELATED"/>
    <property type="match status" value="1"/>
</dbReference>
<dbReference type="InterPro" id="IPR052046">
    <property type="entry name" value="GH57_Enzymes"/>
</dbReference>
<keyword evidence="5" id="KW-0378">Hydrolase</keyword>
<evidence type="ECO:0000256" key="1">
    <source>
        <dbReference type="ARBA" id="ARBA00006821"/>
    </source>
</evidence>
<sequence length="693" mass="82247">MNKKLYLSFLWHMHQPYYKDDYSKSTLMPWVFLHATKDYYDIPWYLEEFPEIKATFNLVPSLISQIEEYISTEANDKFIELLKKEPYTLNNEERLFLEEYLFLANEHHMIKPLNRYYELLLKFRANNNTLTNFSDQELIETEVLFLLSWCGNHLRENNVIVKNLLKQQSSYSQNQKIELIETLFSFLREIIPYYKKLMKKGQISISTTPFYHPILPLLLDRNSAIEAKPNVVLPTSQSADYKEYASLQVSSAVEYYEKHFGKRPDGFWPSEGSVSEKTIELLAQNGVKWACSDEEVLFKTLHSSNKESLYKPYSFATKNGKVNLFFRDKYLSDLIGFEYSRKCAKEAAADFVSHLKNIYLNAQESVIVPVILDGENAWEFYPNNGKDFFKELYSLLSQQPWCQLTLFDEVDKIEDLENTTLYRLQSGSWINGNFDIWIGSAQKNRAWELLDMTKSDFDKKKETLDEYALQKIDKEFLIALGSDWFWWYGDDHYTELNHHFDDQFRAHLKNIYRLMKEDIPSELRTPIVQKDKGKLINIKPTDFVYPTVDGNMSNFFEWLNSGRFDIKKEFSTMDSSSLLVEYLYYGVDRKSNFFLYFKGKKLEEKNSLELKLTLNNRIFIFDIRKTKESIEQNGVYFDIAFDKGIELKLYDCTDKKINLMFELYEGDKRVQKYPLYDDAVLDFENLFLKNWYI</sequence>
<name>A0A4Q0XX87_9BACT</name>
<dbReference type="Gene3D" id="3.20.110.10">
    <property type="entry name" value="Glycoside hydrolase 38, N terminal domain"/>
    <property type="match status" value="1"/>
</dbReference>
<dbReference type="OrthoDB" id="9759321at2"/>
<feature type="domain" description="Glycoside hydrolase family 57 N-terminal" evidence="4">
    <location>
        <begin position="8"/>
        <end position="411"/>
    </location>
</feature>
<accession>A0A4Q0XX87</accession>
<dbReference type="InterPro" id="IPR004300">
    <property type="entry name" value="Glyco_hydro_57_N"/>
</dbReference>
<dbReference type="GO" id="GO:0016787">
    <property type="term" value="F:hydrolase activity"/>
    <property type="evidence" value="ECO:0007669"/>
    <property type="project" value="UniProtKB-KW"/>
</dbReference>
<dbReference type="CDD" id="cd10796">
    <property type="entry name" value="GH57N_APU"/>
    <property type="match status" value="1"/>
</dbReference>
<keyword evidence="6" id="KW-1185">Reference proteome</keyword>
<evidence type="ECO:0000259" key="4">
    <source>
        <dbReference type="Pfam" id="PF03065"/>
    </source>
</evidence>
<comment type="caution">
    <text evidence="5">The sequence shown here is derived from an EMBL/GenBank/DDBJ whole genome shotgun (WGS) entry which is preliminary data.</text>
</comment>
<evidence type="ECO:0000256" key="2">
    <source>
        <dbReference type="ARBA" id="ARBA00023277"/>
    </source>
</evidence>
<comment type="similarity">
    <text evidence="1 3">Belongs to the glycosyl hydrolase 57 family.</text>
</comment>
<dbReference type="EMBL" id="PDKO01000009">
    <property type="protein sequence ID" value="RXJ62270.1"/>
    <property type="molecule type" value="Genomic_DNA"/>
</dbReference>
<dbReference type="InterPro" id="IPR027291">
    <property type="entry name" value="Glyco_hydro_38_N_sf"/>
</dbReference>
<protein>
    <submittedName>
        <fullName evidence="5">Glycoside hydrolase</fullName>
    </submittedName>
</protein>
<reference evidence="5 6" key="1">
    <citation type="submission" date="2017-10" db="EMBL/GenBank/DDBJ databases">
        <title>Genomics of the genus Arcobacter.</title>
        <authorList>
            <person name="Perez-Cataluna A."/>
            <person name="Figueras M.J."/>
        </authorList>
    </citation>
    <scope>NUCLEOTIDE SEQUENCE [LARGE SCALE GENOMIC DNA]</scope>
    <source>
        <strain evidence="5 6">DSM 24636</strain>
    </source>
</reference>
<dbReference type="AlphaFoldDB" id="A0A4Q0XX87"/>
<dbReference type="SUPFAM" id="SSF88713">
    <property type="entry name" value="Glycoside hydrolase/deacetylase"/>
    <property type="match status" value="1"/>
</dbReference>
<evidence type="ECO:0000313" key="6">
    <source>
        <dbReference type="Proteomes" id="UP000290191"/>
    </source>
</evidence>
<dbReference type="Pfam" id="PF03065">
    <property type="entry name" value="Glyco_hydro_57"/>
    <property type="match status" value="1"/>
</dbReference>
<evidence type="ECO:0000313" key="5">
    <source>
        <dbReference type="EMBL" id="RXJ62270.1"/>
    </source>
</evidence>
<dbReference type="GO" id="GO:0005975">
    <property type="term" value="P:carbohydrate metabolic process"/>
    <property type="evidence" value="ECO:0007669"/>
    <property type="project" value="InterPro"/>
</dbReference>
<evidence type="ECO:0000256" key="3">
    <source>
        <dbReference type="RuleBase" id="RU361196"/>
    </source>
</evidence>
<dbReference type="STRING" id="877500.GCA_000935065_03479"/>
<dbReference type="PANTHER" id="PTHR36306:SF1">
    <property type="entry name" value="ALPHA-AMYLASE-RELATED"/>
    <property type="match status" value="1"/>
</dbReference>
<organism evidence="5 6">
    <name type="scientific">Halarcobacter anaerophilus</name>
    <dbReference type="NCBI Taxonomy" id="877500"/>
    <lineage>
        <taxon>Bacteria</taxon>
        <taxon>Pseudomonadati</taxon>
        <taxon>Campylobacterota</taxon>
        <taxon>Epsilonproteobacteria</taxon>
        <taxon>Campylobacterales</taxon>
        <taxon>Arcobacteraceae</taxon>
        <taxon>Halarcobacter</taxon>
    </lineage>
</organism>
<dbReference type="RefSeq" id="WP_129082497.1">
    <property type="nucleotide sequence ID" value="NZ_CP041070.1"/>
</dbReference>